<dbReference type="InParanoid" id="B9SNI1"/>
<dbReference type="Proteomes" id="UP000008311">
    <property type="component" value="Unassembled WGS sequence"/>
</dbReference>
<name>B9SNI1_RICCO</name>
<gene>
    <name evidence="1" type="ORF">RCOM_1150240</name>
</gene>
<sequence length="65" mass="7467">MRFSPSVRVHMIRQQKGTEKRKELQRELRSSSSLFVPPVLVSSVEFSNLAALYICFELIAIAAYH</sequence>
<reference evidence="2" key="1">
    <citation type="journal article" date="2010" name="Nat. Biotechnol.">
        <title>Draft genome sequence of the oilseed species Ricinus communis.</title>
        <authorList>
            <person name="Chan A.P."/>
            <person name="Crabtree J."/>
            <person name="Zhao Q."/>
            <person name="Lorenzi H."/>
            <person name="Orvis J."/>
            <person name="Puiu D."/>
            <person name="Melake-Berhan A."/>
            <person name="Jones K.M."/>
            <person name="Redman J."/>
            <person name="Chen G."/>
            <person name="Cahoon E.B."/>
            <person name="Gedil M."/>
            <person name="Stanke M."/>
            <person name="Haas B.J."/>
            <person name="Wortman J.R."/>
            <person name="Fraser-Liggett C.M."/>
            <person name="Ravel J."/>
            <person name="Rabinowicz P.D."/>
        </authorList>
    </citation>
    <scope>NUCLEOTIDE SEQUENCE [LARGE SCALE GENOMIC DNA]</scope>
    <source>
        <strain evidence="2">cv. Hale</strain>
    </source>
</reference>
<accession>B9SNI1</accession>
<dbReference type="EMBL" id="EQ974045">
    <property type="protein sequence ID" value="EEF34859.1"/>
    <property type="molecule type" value="Genomic_DNA"/>
</dbReference>
<organism evidence="1 2">
    <name type="scientific">Ricinus communis</name>
    <name type="common">Castor bean</name>
    <dbReference type="NCBI Taxonomy" id="3988"/>
    <lineage>
        <taxon>Eukaryota</taxon>
        <taxon>Viridiplantae</taxon>
        <taxon>Streptophyta</taxon>
        <taxon>Embryophyta</taxon>
        <taxon>Tracheophyta</taxon>
        <taxon>Spermatophyta</taxon>
        <taxon>Magnoliopsida</taxon>
        <taxon>eudicotyledons</taxon>
        <taxon>Gunneridae</taxon>
        <taxon>Pentapetalae</taxon>
        <taxon>rosids</taxon>
        <taxon>fabids</taxon>
        <taxon>Malpighiales</taxon>
        <taxon>Euphorbiaceae</taxon>
        <taxon>Acalyphoideae</taxon>
        <taxon>Acalypheae</taxon>
        <taxon>Ricinus</taxon>
    </lineage>
</organism>
<keyword evidence="2" id="KW-1185">Reference proteome</keyword>
<proteinExistence type="predicted"/>
<evidence type="ECO:0000313" key="2">
    <source>
        <dbReference type="Proteomes" id="UP000008311"/>
    </source>
</evidence>
<dbReference type="AlphaFoldDB" id="B9SNI1"/>
<evidence type="ECO:0000313" key="1">
    <source>
        <dbReference type="EMBL" id="EEF34859.1"/>
    </source>
</evidence>
<protein>
    <submittedName>
        <fullName evidence="1">Uncharacterized protein</fullName>
    </submittedName>
</protein>